<dbReference type="STRING" id="246404.A0A507DP56"/>
<evidence type="ECO:0000256" key="1">
    <source>
        <dbReference type="SAM" id="MobiDB-lite"/>
    </source>
</evidence>
<feature type="compositionally biased region" description="Polar residues" evidence="1">
    <location>
        <begin position="44"/>
        <end position="55"/>
    </location>
</feature>
<dbReference type="EMBL" id="QEAP01000951">
    <property type="protein sequence ID" value="TPX53444.1"/>
    <property type="molecule type" value="Genomic_DNA"/>
</dbReference>
<dbReference type="Proteomes" id="UP000320333">
    <property type="component" value="Unassembled WGS sequence"/>
</dbReference>
<feature type="region of interest" description="Disordered" evidence="1">
    <location>
        <begin position="384"/>
        <end position="408"/>
    </location>
</feature>
<dbReference type="AlphaFoldDB" id="A0A507DP56"/>
<organism evidence="2 3">
    <name type="scientific">Chytriomyces confervae</name>
    <dbReference type="NCBI Taxonomy" id="246404"/>
    <lineage>
        <taxon>Eukaryota</taxon>
        <taxon>Fungi</taxon>
        <taxon>Fungi incertae sedis</taxon>
        <taxon>Chytridiomycota</taxon>
        <taxon>Chytridiomycota incertae sedis</taxon>
        <taxon>Chytridiomycetes</taxon>
        <taxon>Chytridiales</taxon>
        <taxon>Chytriomycetaceae</taxon>
        <taxon>Chytriomyces</taxon>
    </lineage>
</organism>
<feature type="compositionally biased region" description="Low complexity" evidence="1">
    <location>
        <begin position="15"/>
        <end position="24"/>
    </location>
</feature>
<protein>
    <submittedName>
        <fullName evidence="2">Uncharacterized protein</fullName>
    </submittedName>
</protein>
<feature type="compositionally biased region" description="Polar residues" evidence="1">
    <location>
        <begin position="396"/>
        <end position="406"/>
    </location>
</feature>
<feature type="region of interest" description="Disordered" evidence="1">
    <location>
        <begin position="518"/>
        <end position="546"/>
    </location>
</feature>
<feature type="compositionally biased region" description="Acidic residues" evidence="1">
    <location>
        <begin position="66"/>
        <end position="77"/>
    </location>
</feature>
<feature type="compositionally biased region" description="Basic and acidic residues" evidence="1">
    <location>
        <begin position="518"/>
        <end position="528"/>
    </location>
</feature>
<keyword evidence="3" id="KW-1185">Reference proteome</keyword>
<feature type="region of interest" description="Disordered" evidence="1">
    <location>
        <begin position="208"/>
        <end position="232"/>
    </location>
</feature>
<name>A0A507DP56_9FUNG</name>
<feature type="non-terminal residue" evidence="2">
    <location>
        <position position="1"/>
    </location>
</feature>
<accession>A0A507DP56</accession>
<evidence type="ECO:0000313" key="2">
    <source>
        <dbReference type="EMBL" id="TPX53444.1"/>
    </source>
</evidence>
<feature type="region of interest" description="Disordered" evidence="1">
    <location>
        <begin position="115"/>
        <end position="136"/>
    </location>
</feature>
<sequence length="703" mass="76026">EARELYHQQLIQLQQQQQQQQQQQRSESVSGRRQKRIDSKHSMSTETAATDLSSEMRSKASFAIGVDEDEDEDDIDSDVSSVANGSTTLNLVEAHQRAASSGKSLSPSHMLTPDSLDGSCCSKPVKPSTSPVLPRRTFPSAPYLPLYNKPSTGTLKSPIPASTKLIMNPNPNSSSAADIPMLNATHAEKQPNDTQTDADLMHALSVKSNGSSTGKAPKPIPFSKTGSSGNGTVIPSNVDCETRLKHLPPEQQAPLHQTPPTGTVATDADIAAAAAAARARGTNVPRSVSEFHRRLSDLRNHHVQQLNALALQIDLLKRGAADSAQTCEYYEREIVKVAEGARREEGWLLEYGRRAMGIDVNTLKRMLTSLNSFDMHRFLAGVHGSSDPAIRKTKSTTHIPGQQQYDQQVPSIQQLQQQQLQQQHIQQQQQVQQQQQQQHHQQQALSEQLIHSGATIPQRTRSHARVMDLLAIRELDSSGQVMSVVENAAAANTDAGSTEFVQMQYDAQVLHLKNAAEKRASETRRPESVHNAACEVSERSSSGGGGGSVAVYSSVRGNPCGILDKPIVFEDESGSFDAGVEDIDSCCGTVHGDCEEDRIVDGMDRGLESSGEVSLVASEPSGALTQTNGIHSQEEESLSADAQATQALQATTPPTYQASRMATSNVLHALFSLWLRCQTGSERGSTGHVSFGRVTELGFAFAV</sequence>
<reference evidence="2 3" key="1">
    <citation type="journal article" date="2019" name="Sci. Rep.">
        <title>Comparative genomics of chytrid fungi reveal insights into the obligate biotrophic and pathogenic lifestyle of Synchytrium endobioticum.</title>
        <authorList>
            <person name="van de Vossenberg B.T.L.H."/>
            <person name="Warris S."/>
            <person name="Nguyen H.D.T."/>
            <person name="van Gent-Pelzer M.P.E."/>
            <person name="Joly D.L."/>
            <person name="van de Geest H.C."/>
            <person name="Bonants P.J.M."/>
            <person name="Smith D.S."/>
            <person name="Levesque C.A."/>
            <person name="van der Lee T.A.J."/>
        </authorList>
    </citation>
    <scope>NUCLEOTIDE SEQUENCE [LARGE SCALE GENOMIC DNA]</scope>
    <source>
        <strain evidence="2 3">CBS 675.73</strain>
    </source>
</reference>
<dbReference type="OrthoDB" id="2162184at2759"/>
<proteinExistence type="predicted"/>
<feature type="region of interest" description="Disordered" evidence="1">
    <location>
        <begin position="15"/>
        <end position="79"/>
    </location>
</feature>
<evidence type="ECO:0000313" key="3">
    <source>
        <dbReference type="Proteomes" id="UP000320333"/>
    </source>
</evidence>
<comment type="caution">
    <text evidence="2">The sequence shown here is derived from an EMBL/GenBank/DDBJ whole genome shotgun (WGS) entry which is preliminary data.</text>
</comment>
<gene>
    <name evidence="2" type="ORF">CcCBS67573_g09703</name>
</gene>